<name>A0A375JD15_9BURK</name>
<feature type="region of interest" description="Disordered" evidence="1">
    <location>
        <begin position="32"/>
        <end position="58"/>
    </location>
</feature>
<evidence type="ECO:0000313" key="3">
    <source>
        <dbReference type="Proteomes" id="UP000256805"/>
    </source>
</evidence>
<gene>
    <name evidence="2" type="ORF">CBM2634_U70026</name>
</gene>
<feature type="compositionally biased region" description="Basic and acidic residues" evidence="1">
    <location>
        <begin position="42"/>
        <end position="58"/>
    </location>
</feature>
<organism evidence="2 3">
    <name type="scientific">Cupriavidus taiwanensis</name>
    <dbReference type="NCBI Taxonomy" id="164546"/>
    <lineage>
        <taxon>Bacteria</taxon>
        <taxon>Pseudomonadati</taxon>
        <taxon>Pseudomonadota</taxon>
        <taxon>Betaproteobacteria</taxon>
        <taxon>Burkholderiales</taxon>
        <taxon>Burkholderiaceae</taxon>
        <taxon>Cupriavidus</taxon>
    </lineage>
</organism>
<evidence type="ECO:0000313" key="2">
    <source>
        <dbReference type="EMBL" id="SPS03064.1"/>
    </source>
</evidence>
<dbReference type="Proteomes" id="UP000256805">
    <property type="component" value="Unassembled WGS sequence"/>
</dbReference>
<dbReference type="EMBL" id="OVTA01000136">
    <property type="protein sequence ID" value="SPS03064.1"/>
    <property type="molecule type" value="Genomic_DNA"/>
</dbReference>
<proteinExistence type="predicted"/>
<accession>A0A375JD15</accession>
<evidence type="ECO:0000256" key="1">
    <source>
        <dbReference type="SAM" id="MobiDB-lite"/>
    </source>
</evidence>
<protein>
    <submittedName>
        <fullName evidence="2">Uncharacterized protein</fullName>
    </submittedName>
</protein>
<reference evidence="2 3" key="1">
    <citation type="submission" date="2018-01" db="EMBL/GenBank/DDBJ databases">
        <authorList>
            <person name="Gaut B.S."/>
            <person name="Morton B.R."/>
            <person name="Clegg M.T."/>
            <person name="Duvall M.R."/>
        </authorList>
    </citation>
    <scope>NUCLEOTIDE SEQUENCE [LARGE SCALE GENOMIC DNA]</scope>
    <source>
        <strain evidence="2">Cupriavidus taiwanensis cmp 52</strain>
    </source>
</reference>
<dbReference type="AlphaFoldDB" id="A0A375JD15"/>
<sequence length="150" mass="16778">MHRLAADQHHFRGFLHRTGKVSVRGDLQIDLTRDNGDDDKDGADAKHSDDDAEGWRHDEIARDQHEAIVCETTRGAPVTVSRLGRIDTVRFFAAAALRINRMAVLKNMSRKLIEALASGHYWAVPHARFALDAGNGHEEVFPGAHYHSVH</sequence>